<dbReference type="Proteomes" id="UP001591681">
    <property type="component" value="Unassembled WGS sequence"/>
</dbReference>
<dbReference type="Pfam" id="PF01025">
    <property type="entry name" value="GrpE"/>
    <property type="match status" value="1"/>
</dbReference>
<dbReference type="HAMAP" id="MF_01151">
    <property type="entry name" value="GrpE"/>
    <property type="match status" value="1"/>
</dbReference>
<dbReference type="CDD" id="cd00446">
    <property type="entry name" value="GrpE"/>
    <property type="match status" value="1"/>
</dbReference>
<keyword evidence="4" id="KW-0175">Coiled coil</keyword>
<evidence type="ECO:0008006" key="7">
    <source>
        <dbReference type="Google" id="ProtNLM"/>
    </source>
</evidence>
<gene>
    <name evidence="5" type="ORF">ACEWY4_009588</name>
</gene>
<dbReference type="InterPro" id="IPR000740">
    <property type="entry name" value="GrpE"/>
</dbReference>
<dbReference type="FunFam" id="2.30.22.10:FF:000003">
    <property type="entry name" value="GrpE protein homolog"/>
    <property type="match status" value="1"/>
</dbReference>
<organism evidence="5 6">
    <name type="scientific">Coilia grayii</name>
    <name type="common">Gray's grenadier anchovy</name>
    <dbReference type="NCBI Taxonomy" id="363190"/>
    <lineage>
        <taxon>Eukaryota</taxon>
        <taxon>Metazoa</taxon>
        <taxon>Chordata</taxon>
        <taxon>Craniata</taxon>
        <taxon>Vertebrata</taxon>
        <taxon>Euteleostomi</taxon>
        <taxon>Actinopterygii</taxon>
        <taxon>Neopterygii</taxon>
        <taxon>Teleostei</taxon>
        <taxon>Clupei</taxon>
        <taxon>Clupeiformes</taxon>
        <taxon>Clupeoidei</taxon>
        <taxon>Engraulidae</taxon>
        <taxon>Coilinae</taxon>
        <taxon>Coilia</taxon>
    </lineage>
</organism>
<feature type="coiled-coil region" evidence="4">
    <location>
        <begin position="62"/>
        <end position="96"/>
    </location>
</feature>
<protein>
    <recommendedName>
        <fullName evidence="7">GrpE protein homolog</fullName>
    </recommendedName>
</protein>
<evidence type="ECO:0000313" key="5">
    <source>
        <dbReference type="EMBL" id="KAL2094869.1"/>
    </source>
</evidence>
<sequence>MAIRSLLCTRKCLCDSYRLNPKLSINRFSACPLSTAAEQHNAGDNSYGDDTGDGESHSVTHVRMLETRASKLEEQVRDLTERYKRALADSDNVRKRTRKFVEDAKLFGIQSFCRDLVEVADLLEQTTGLADTGDVQTDPQGLKHIQGRLLDIFTKHGLEKMSPVGDTYDPYQHEIVCRMPAEGVEPGTITVVKQNGYKLHGRTIRHAHVGIAVKTQE</sequence>
<keyword evidence="6" id="KW-1185">Reference proteome</keyword>
<dbReference type="InterPro" id="IPR013805">
    <property type="entry name" value="GrpE_CC"/>
</dbReference>
<evidence type="ECO:0000256" key="3">
    <source>
        <dbReference type="RuleBase" id="RU004478"/>
    </source>
</evidence>
<name>A0ABD1K716_9TELE</name>
<comment type="caution">
    <text evidence="5">The sequence shown here is derived from an EMBL/GenBank/DDBJ whole genome shotgun (WGS) entry which is preliminary data.</text>
</comment>
<comment type="similarity">
    <text evidence="1 3">Belongs to the GrpE family.</text>
</comment>
<dbReference type="PANTHER" id="PTHR21237">
    <property type="entry name" value="GRPE PROTEIN"/>
    <property type="match status" value="1"/>
</dbReference>
<dbReference type="EMBL" id="JBHFQA010000008">
    <property type="protein sequence ID" value="KAL2094869.1"/>
    <property type="molecule type" value="Genomic_DNA"/>
</dbReference>
<dbReference type="InterPro" id="IPR009012">
    <property type="entry name" value="GrpE_head"/>
</dbReference>
<dbReference type="SUPFAM" id="SSF58014">
    <property type="entry name" value="Coiled-coil domain of nucleotide exchange factor GrpE"/>
    <property type="match status" value="1"/>
</dbReference>
<dbReference type="AlphaFoldDB" id="A0ABD1K716"/>
<dbReference type="PANTHER" id="PTHR21237:SF10">
    <property type="entry name" value="GRPE PROTEIN HOMOLOG 2, MITOCHONDRIAL"/>
    <property type="match status" value="1"/>
</dbReference>
<evidence type="ECO:0000256" key="2">
    <source>
        <dbReference type="ARBA" id="ARBA00023186"/>
    </source>
</evidence>
<evidence type="ECO:0000256" key="4">
    <source>
        <dbReference type="SAM" id="Coils"/>
    </source>
</evidence>
<evidence type="ECO:0000256" key="1">
    <source>
        <dbReference type="ARBA" id="ARBA00009054"/>
    </source>
</evidence>
<dbReference type="Gene3D" id="2.30.22.10">
    <property type="entry name" value="Head domain of nucleotide exchange factor GrpE"/>
    <property type="match status" value="1"/>
</dbReference>
<accession>A0ABD1K716</accession>
<evidence type="ECO:0000313" key="6">
    <source>
        <dbReference type="Proteomes" id="UP001591681"/>
    </source>
</evidence>
<dbReference type="SUPFAM" id="SSF51064">
    <property type="entry name" value="Head domain of nucleotide exchange factor GrpE"/>
    <property type="match status" value="1"/>
</dbReference>
<proteinExistence type="inferred from homology"/>
<reference evidence="5 6" key="1">
    <citation type="submission" date="2024-09" db="EMBL/GenBank/DDBJ databases">
        <title>A chromosome-level genome assembly of Gray's grenadier anchovy, Coilia grayii.</title>
        <authorList>
            <person name="Fu Z."/>
        </authorList>
    </citation>
    <scope>NUCLEOTIDE SEQUENCE [LARGE SCALE GENOMIC DNA]</scope>
    <source>
        <strain evidence="5">G4</strain>
        <tissue evidence="5">Muscle</tissue>
    </source>
</reference>
<keyword evidence="2" id="KW-0143">Chaperone</keyword>
<dbReference type="Gene3D" id="3.90.20.20">
    <property type="match status" value="1"/>
</dbReference>
<dbReference type="PRINTS" id="PR00773">
    <property type="entry name" value="GRPEPROTEIN"/>
</dbReference>